<evidence type="ECO:0000313" key="1">
    <source>
        <dbReference type="EMBL" id="CDL36488.1"/>
    </source>
</evidence>
<reference evidence="1 2" key="1">
    <citation type="submission" date="2013-10" db="EMBL/GenBank/DDBJ databases">
        <title>Antibiotic resistance diversity of beta-lactamase producers in the General Hospital Vienna.</title>
        <authorList>
            <person name="Barisic I."/>
            <person name="Mitteregger D."/>
            <person name="Hirschl A.M."/>
            <person name="Noehammer C."/>
            <person name="Wiesinger-Mayr H."/>
        </authorList>
    </citation>
    <scope>NUCLEOTIDE SEQUENCE [LARGE SCALE GENOMIC DNA]</scope>
    <source>
        <strain evidence="1 2">ISC11</strain>
    </source>
</reference>
<protein>
    <submittedName>
        <fullName evidence="1">Molybdenum cofactor biosynthesis protein MoaA</fullName>
    </submittedName>
</protein>
<sequence>MLEDDAQQPALEERISAALLEKKQTHFLHQNNTGITQNLSYIGG</sequence>
<comment type="caution">
    <text evidence="1">The sequence shown here is derived from an EMBL/GenBank/DDBJ whole genome shotgun (WGS) entry which is preliminary data.</text>
</comment>
<dbReference type="AlphaFoldDB" id="A0A7G2IIB7"/>
<dbReference type="EMBL" id="CBWP010000012">
    <property type="protein sequence ID" value="CDL36488.1"/>
    <property type="molecule type" value="Genomic_DNA"/>
</dbReference>
<organism evidence="1 2">
    <name type="scientific">Citrobacter freundii</name>
    <dbReference type="NCBI Taxonomy" id="546"/>
    <lineage>
        <taxon>Bacteria</taxon>
        <taxon>Pseudomonadati</taxon>
        <taxon>Pseudomonadota</taxon>
        <taxon>Gammaproteobacteria</taxon>
        <taxon>Enterobacterales</taxon>
        <taxon>Enterobacteriaceae</taxon>
        <taxon>Citrobacter</taxon>
        <taxon>Citrobacter freundii complex</taxon>
    </lineage>
</organism>
<accession>A0A7G2IIB7</accession>
<evidence type="ECO:0000313" key="2">
    <source>
        <dbReference type="Proteomes" id="UP000019194"/>
    </source>
</evidence>
<name>A0A7G2IIB7_CITFR</name>
<dbReference type="Proteomes" id="UP000019194">
    <property type="component" value="Unassembled WGS sequence"/>
</dbReference>
<proteinExistence type="predicted"/>